<keyword evidence="1" id="KW-0472">Membrane</keyword>
<proteinExistence type="predicted"/>
<evidence type="ECO:0000256" key="1">
    <source>
        <dbReference type="SAM" id="Phobius"/>
    </source>
</evidence>
<dbReference type="EMBL" id="BJYZ01000020">
    <property type="protein sequence ID" value="GEO40240.1"/>
    <property type="molecule type" value="Genomic_DNA"/>
</dbReference>
<feature type="transmembrane region" description="Helical" evidence="1">
    <location>
        <begin position="38"/>
        <end position="60"/>
    </location>
</feature>
<dbReference type="Proteomes" id="UP000321523">
    <property type="component" value="Unassembled WGS sequence"/>
</dbReference>
<name>A0A512DVG6_9PROT</name>
<reference evidence="2 3" key="1">
    <citation type="submission" date="2019-07" db="EMBL/GenBank/DDBJ databases">
        <title>Whole genome shotgun sequence of Skermanella aerolata NBRC 106429.</title>
        <authorList>
            <person name="Hosoyama A."/>
            <person name="Uohara A."/>
            <person name="Ohji S."/>
            <person name="Ichikawa N."/>
        </authorList>
    </citation>
    <scope>NUCLEOTIDE SEQUENCE [LARGE SCALE GENOMIC DNA]</scope>
    <source>
        <strain evidence="2 3">NBRC 106429</strain>
    </source>
</reference>
<protein>
    <submittedName>
        <fullName evidence="2">Uncharacterized protein</fullName>
    </submittedName>
</protein>
<sequence>MIFVIIAGASVSLSLLVHYLESLNVSAFSITVITAVEYVILIFDATLFVVDLFITGIKAVKEMLK</sequence>
<evidence type="ECO:0000313" key="3">
    <source>
        <dbReference type="Proteomes" id="UP000321523"/>
    </source>
</evidence>
<evidence type="ECO:0000313" key="2">
    <source>
        <dbReference type="EMBL" id="GEO40240.1"/>
    </source>
</evidence>
<organism evidence="2 3">
    <name type="scientific">Skermanella aerolata</name>
    <dbReference type="NCBI Taxonomy" id="393310"/>
    <lineage>
        <taxon>Bacteria</taxon>
        <taxon>Pseudomonadati</taxon>
        <taxon>Pseudomonadota</taxon>
        <taxon>Alphaproteobacteria</taxon>
        <taxon>Rhodospirillales</taxon>
        <taxon>Azospirillaceae</taxon>
        <taxon>Skermanella</taxon>
    </lineage>
</organism>
<accession>A0A512DVG6</accession>
<gene>
    <name evidence="2" type="ORF">SAE02_43880</name>
</gene>
<keyword evidence="1" id="KW-1133">Transmembrane helix</keyword>
<keyword evidence="3" id="KW-1185">Reference proteome</keyword>
<dbReference type="AlphaFoldDB" id="A0A512DVG6"/>
<keyword evidence="1" id="KW-0812">Transmembrane</keyword>
<comment type="caution">
    <text evidence="2">The sequence shown here is derived from an EMBL/GenBank/DDBJ whole genome shotgun (WGS) entry which is preliminary data.</text>
</comment>